<feature type="domain" description="PAS" evidence="9">
    <location>
        <begin position="325"/>
        <end position="365"/>
    </location>
</feature>
<evidence type="ECO:0000256" key="4">
    <source>
        <dbReference type="ARBA" id="ARBA00023125"/>
    </source>
</evidence>
<keyword evidence="11" id="KW-1185">Reference proteome</keyword>
<evidence type="ECO:0000256" key="5">
    <source>
        <dbReference type="ARBA" id="ARBA00023163"/>
    </source>
</evidence>
<feature type="compositionally biased region" description="Polar residues" evidence="8">
    <location>
        <begin position="30"/>
        <end position="44"/>
    </location>
</feature>
<feature type="compositionally biased region" description="Basic residues" evidence="8">
    <location>
        <begin position="237"/>
        <end position="250"/>
    </location>
</feature>
<feature type="region of interest" description="Disordered" evidence="8">
    <location>
        <begin position="190"/>
        <end position="283"/>
    </location>
</feature>
<dbReference type="GO" id="GO:0003700">
    <property type="term" value="F:DNA-binding transcription factor activity"/>
    <property type="evidence" value="ECO:0007669"/>
    <property type="project" value="InterPro"/>
</dbReference>
<keyword evidence="3" id="KW-0805">Transcription regulation</keyword>
<dbReference type="InterPro" id="IPR046347">
    <property type="entry name" value="bZIP_sf"/>
</dbReference>
<evidence type="ECO:0000256" key="3">
    <source>
        <dbReference type="ARBA" id="ARBA00023015"/>
    </source>
</evidence>
<dbReference type="EMBL" id="AGNL01044045">
    <property type="protein sequence ID" value="EJK50300.1"/>
    <property type="molecule type" value="Genomic_DNA"/>
</dbReference>
<dbReference type="PANTHER" id="PTHR47416:SF8">
    <property type="entry name" value="BASIC-LEUCINE ZIPPER TRANSCRIPTION FACTOR E-RELATED"/>
    <property type="match status" value="1"/>
</dbReference>
<dbReference type="Proteomes" id="UP000266841">
    <property type="component" value="Unassembled WGS sequence"/>
</dbReference>
<dbReference type="InterPro" id="IPR000014">
    <property type="entry name" value="PAS"/>
</dbReference>
<feature type="region of interest" description="Disordered" evidence="8">
    <location>
        <begin position="396"/>
        <end position="429"/>
    </location>
</feature>
<feature type="compositionally biased region" description="Basic and acidic residues" evidence="8">
    <location>
        <begin position="412"/>
        <end position="421"/>
    </location>
</feature>
<feature type="compositionally biased region" description="Polar residues" evidence="8">
    <location>
        <begin position="190"/>
        <end position="206"/>
    </location>
</feature>
<feature type="compositionally biased region" description="Low complexity" evidence="8">
    <location>
        <begin position="1"/>
        <end position="29"/>
    </location>
</feature>
<dbReference type="GO" id="GO:0005634">
    <property type="term" value="C:nucleus"/>
    <property type="evidence" value="ECO:0007669"/>
    <property type="project" value="UniProtKB-SubCell"/>
</dbReference>
<dbReference type="SUPFAM" id="SSF57959">
    <property type="entry name" value="Leucine zipper domain"/>
    <property type="match status" value="1"/>
</dbReference>
<feature type="coiled-coil region" evidence="7">
    <location>
        <begin position="293"/>
        <end position="336"/>
    </location>
</feature>
<gene>
    <name evidence="10" type="ORF">THAOC_30750</name>
</gene>
<dbReference type="GO" id="GO:0003677">
    <property type="term" value="F:DNA binding"/>
    <property type="evidence" value="ECO:0007669"/>
    <property type="project" value="UniProtKB-KW"/>
</dbReference>
<dbReference type="Pfam" id="PF00170">
    <property type="entry name" value="bZIP_1"/>
    <property type="match status" value="1"/>
</dbReference>
<keyword evidence="6" id="KW-0539">Nucleus</keyword>
<dbReference type="CDD" id="cd14686">
    <property type="entry name" value="bZIP"/>
    <property type="match status" value="1"/>
</dbReference>
<evidence type="ECO:0000313" key="11">
    <source>
        <dbReference type="Proteomes" id="UP000266841"/>
    </source>
</evidence>
<evidence type="ECO:0000256" key="7">
    <source>
        <dbReference type="SAM" id="Coils"/>
    </source>
</evidence>
<dbReference type="PROSITE" id="PS50112">
    <property type="entry name" value="PAS"/>
    <property type="match status" value="1"/>
</dbReference>
<protein>
    <recommendedName>
        <fullName evidence="9">PAS domain-containing protein</fullName>
    </recommendedName>
</protein>
<dbReference type="AlphaFoldDB" id="K0RAR6"/>
<name>K0RAR6_THAOC</name>
<feature type="compositionally biased region" description="Polar residues" evidence="8">
    <location>
        <begin position="258"/>
        <end position="275"/>
    </location>
</feature>
<comment type="subcellular location">
    <subcellularLocation>
        <location evidence="1">Nucleus</location>
    </subcellularLocation>
</comment>
<keyword evidence="5" id="KW-0804">Transcription</keyword>
<evidence type="ECO:0000256" key="8">
    <source>
        <dbReference type="SAM" id="MobiDB-lite"/>
    </source>
</evidence>
<dbReference type="PANTHER" id="PTHR47416">
    <property type="entry name" value="BASIC-LEUCINE ZIPPER TRANSCRIPTION FACTOR F-RELATED"/>
    <property type="match status" value="1"/>
</dbReference>
<evidence type="ECO:0000259" key="9">
    <source>
        <dbReference type="PROSITE" id="PS50112"/>
    </source>
</evidence>
<evidence type="ECO:0000256" key="6">
    <source>
        <dbReference type="ARBA" id="ARBA00023242"/>
    </source>
</evidence>
<dbReference type="InterPro" id="IPR004827">
    <property type="entry name" value="bZIP"/>
</dbReference>
<dbReference type="InterPro" id="IPR035965">
    <property type="entry name" value="PAS-like_dom_sf"/>
</dbReference>
<evidence type="ECO:0000256" key="2">
    <source>
        <dbReference type="ARBA" id="ARBA00007163"/>
    </source>
</evidence>
<feature type="region of interest" description="Disordered" evidence="8">
    <location>
        <begin position="1"/>
        <end position="44"/>
    </location>
</feature>
<dbReference type="SUPFAM" id="SSF55785">
    <property type="entry name" value="PYP-like sensor domain (PAS domain)"/>
    <property type="match status" value="1"/>
</dbReference>
<dbReference type="OMA" id="ANTSGEW"/>
<keyword evidence="7" id="KW-0175">Coiled coil</keyword>
<comment type="caution">
    <text evidence="10">The sequence shown here is derived from an EMBL/GenBank/DDBJ whole genome shotgun (WGS) entry which is preliminary data.</text>
</comment>
<comment type="similarity">
    <text evidence="2">Belongs to the bZIP family.</text>
</comment>
<dbReference type="eggNOG" id="ENOG502S98K">
    <property type="taxonomic scope" value="Eukaryota"/>
</dbReference>
<dbReference type="OrthoDB" id="46629at2759"/>
<evidence type="ECO:0000256" key="1">
    <source>
        <dbReference type="ARBA" id="ARBA00004123"/>
    </source>
</evidence>
<keyword evidence="4" id="KW-0238">DNA-binding</keyword>
<proteinExistence type="inferred from homology"/>
<sequence>MDSNNNPLSTLATLAASSQSASIDDNSSSHVAPNTQTSTSPGNANVQVQALPVGGQQLDLGQSQQTTAPSASLVQLLIAQQQQQQQLQLQNLLAQQPVANQSGNLQAFTMQPPPVAATGLSLAASDPSGTGNPALQALLIQQLAQQQRTAQLQALQGLALNAVGQLQTAPAIGAPTTVAVQPQLQLHQHNPVLNSNSAPSPTNPQELPTLPPIAAVPQAAYSEESKKRKPDSSTPKKSSKGGKKRFKSRLLAREYDLSVNSSSANTSGEWTSSSDPADGGADVGAIMNEWEDKKEAKRAANRLSAHLSRKRKKMMVEELRTEIRELRSKEMILKSIPDGVVSFDSSGTVLYANAFASGLLGRDPEGGESCALWDVVCPASAIGIKSAFMDALAKKDRGHHISGEGGGAPSKQESHSGKTESDGDSDDPVYTLVPLSDEPLRVKFASGEEMFLKGTVHFSDSAPHCVCMICPIEERSRRTFVGGRPTTIRQTEEEIKAAGKQVSSDSDVDKV</sequence>
<accession>K0RAR6</accession>
<evidence type="ECO:0000313" key="10">
    <source>
        <dbReference type="EMBL" id="EJK50300.1"/>
    </source>
</evidence>
<dbReference type="Gene3D" id="3.30.450.20">
    <property type="entry name" value="PAS domain"/>
    <property type="match status" value="1"/>
</dbReference>
<organism evidence="10 11">
    <name type="scientific">Thalassiosira oceanica</name>
    <name type="common">Marine diatom</name>
    <dbReference type="NCBI Taxonomy" id="159749"/>
    <lineage>
        <taxon>Eukaryota</taxon>
        <taxon>Sar</taxon>
        <taxon>Stramenopiles</taxon>
        <taxon>Ochrophyta</taxon>
        <taxon>Bacillariophyta</taxon>
        <taxon>Coscinodiscophyceae</taxon>
        <taxon>Thalassiosirophycidae</taxon>
        <taxon>Thalassiosirales</taxon>
        <taxon>Thalassiosiraceae</taxon>
        <taxon>Thalassiosira</taxon>
    </lineage>
</organism>
<reference evidence="10 11" key="1">
    <citation type="journal article" date="2012" name="Genome Biol.">
        <title>Genome and low-iron response of an oceanic diatom adapted to chronic iron limitation.</title>
        <authorList>
            <person name="Lommer M."/>
            <person name="Specht M."/>
            <person name="Roy A.S."/>
            <person name="Kraemer L."/>
            <person name="Andreson R."/>
            <person name="Gutowska M.A."/>
            <person name="Wolf J."/>
            <person name="Bergner S.V."/>
            <person name="Schilhabel M.B."/>
            <person name="Klostermeier U.C."/>
            <person name="Beiko R.G."/>
            <person name="Rosenstiel P."/>
            <person name="Hippler M."/>
            <person name="Laroche J."/>
        </authorList>
    </citation>
    <scope>NUCLEOTIDE SEQUENCE [LARGE SCALE GENOMIC DNA]</scope>
    <source>
        <strain evidence="10 11">CCMP1005</strain>
    </source>
</reference>